<dbReference type="PANTHER" id="PTHR42912">
    <property type="entry name" value="METHYLTRANSFERASE"/>
    <property type="match status" value="1"/>
</dbReference>
<dbReference type="GO" id="GO:0008168">
    <property type="term" value="F:methyltransferase activity"/>
    <property type="evidence" value="ECO:0007669"/>
    <property type="project" value="UniProtKB-KW"/>
</dbReference>
<dbReference type="GO" id="GO:0032259">
    <property type="term" value="P:methylation"/>
    <property type="evidence" value="ECO:0007669"/>
    <property type="project" value="UniProtKB-KW"/>
</dbReference>
<dbReference type="InterPro" id="IPR029063">
    <property type="entry name" value="SAM-dependent_MTases_sf"/>
</dbReference>
<protein>
    <submittedName>
        <fullName evidence="2">Class I SAM-dependent methyltransferase</fullName>
    </submittedName>
</protein>
<dbReference type="AlphaFoldDB" id="A0A7V6DQI7"/>
<organism evidence="2">
    <name type="scientific">Desulfobacca acetoxidans</name>
    <dbReference type="NCBI Taxonomy" id="60893"/>
    <lineage>
        <taxon>Bacteria</taxon>
        <taxon>Pseudomonadati</taxon>
        <taxon>Thermodesulfobacteriota</taxon>
        <taxon>Desulfobaccia</taxon>
        <taxon>Desulfobaccales</taxon>
        <taxon>Desulfobaccaceae</taxon>
        <taxon>Desulfobacca</taxon>
    </lineage>
</organism>
<reference evidence="2" key="1">
    <citation type="journal article" date="2020" name="mSystems">
        <title>Genome- and Community-Level Interaction Insights into Carbon Utilization and Element Cycling Functions of Hydrothermarchaeota in Hydrothermal Sediment.</title>
        <authorList>
            <person name="Zhou Z."/>
            <person name="Liu Y."/>
            <person name="Xu W."/>
            <person name="Pan J."/>
            <person name="Luo Z.H."/>
            <person name="Li M."/>
        </authorList>
    </citation>
    <scope>NUCLEOTIDE SEQUENCE [LARGE SCALE GENOMIC DNA]</scope>
    <source>
        <strain evidence="2">SpSt-767</strain>
    </source>
</reference>
<dbReference type="InterPro" id="IPR041698">
    <property type="entry name" value="Methyltransf_25"/>
</dbReference>
<accession>A0A7V6DQI7</accession>
<dbReference type="InterPro" id="IPR050508">
    <property type="entry name" value="Methyltransf_Superfamily"/>
</dbReference>
<evidence type="ECO:0000259" key="1">
    <source>
        <dbReference type="Pfam" id="PF13649"/>
    </source>
</evidence>
<dbReference type="Pfam" id="PF13649">
    <property type="entry name" value="Methyltransf_25"/>
    <property type="match status" value="1"/>
</dbReference>
<dbReference type="EMBL" id="DTGR01000177">
    <property type="protein sequence ID" value="HHS30284.1"/>
    <property type="molecule type" value="Genomic_DNA"/>
</dbReference>
<gene>
    <name evidence="2" type="ORF">ENV52_11360</name>
</gene>
<keyword evidence="2" id="KW-0489">Methyltransferase</keyword>
<keyword evidence="2" id="KW-0808">Transferase</keyword>
<sequence>MPRPEIKESISPWAAETARLRAAYARRQCGDLYSWFQPAYLFHIQQRECRVLDLLRDLGLSRLEGRKILEVGCGTGLWLGEFIKWGAGPENLTGIDLLAERLVAARLTLPPRVGLLQANAASLPFPAGAFDLVLQSTVFTSILDAVMKQAVAKEMLRVLKPRGLILWYDYHCNNPWNNAVRGVKKKEIHALFPGCRIRLARVTLAPPLTRLLAPYSFLLCAFLEKLRFLNTHYLGVIGK</sequence>
<feature type="domain" description="Methyltransferase" evidence="1">
    <location>
        <begin position="68"/>
        <end position="163"/>
    </location>
</feature>
<name>A0A7V6DQI7_9BACT</name>
<dbReference type="CDD" id="cd02440">
    <property type="entry name" value="AdoMet_MTases"/>
    <property type="match status" value="1"/>
</dbReference>
<comment type="caution">
    <text evidence="2">The sequence shown here is derived from an EMBL/GenBank/DDBJ whole genome shotgun (WGS) entry which is preliminary data.</text>
</comment>
<dbReference type="Gene3D" id="3.40.50.150">
    <property type="entry name" value="Vaccinia Virus protein VP39"/>
    <property type="match status" value="1"/>
</dbReference>
<proteinExistence type="predicted"/>
<evidence type="ECO:0000313" key="2">
    <source>
        <dbReference type="EMBL" id="HHS30284.1"/>
    </source>
</evidence>
<dbReference type="SUPFAM" id="SSF53335">
    <property type="entry name" value="S-adenosyl-L-methionine-dependent methyltransferases"/>
    <property type="match status" value="1"/>
</dbReference>